<name>A0AAN9S682_PSOTE</name>
<reference evidence="1 2" key="1">
    <citation type="submission" date="2024-01" db="EMBL/GenBank/DDBJ databases">
        <title>The genomes of 5 underutilized Papilionoideae crops provide insights into root nodulation and disease resistanc.</title>
        <authorList>
            <person name="Jiang F."/>
        </authorList>
    </citation>
    <scope>NUCLEOTIDE SEQUENCE [LARGE SCALE GENOMIC DNA]</scope>
    <source>
        <strain evidence="1">DUOXIRENSHENG_FW03</strain>
        <tissue evidence="1">Leaves</tissue>
    </source>
</reference>
<comment type="caution">
    <text evidence="1">The sequence shown here is derived from an EMBL/GenBank/DDBJ whole genome shotgun (WGS) entry which is preliminary data.</text>
</comment>
<evidence type="ECO:0000313" key="2">
    <source>
        <dbReference type="Proteomes" id="UP001386955"/>
    </source>
</evidence>
<organism evidence="1 2">
    <name type="scientific">Psophocarpus tetragonolobus</name>
    <name type="common">Winged bean</name>
    <name type="synonym">Dolichos tetragonolobus</name>
    <dbReference type="NCBI Taxonomy" id="3891"/>
    <lineage>
        <taxon>Eukaryota</taxon>
        <taxon>Viridiplantae</taxon>
        <taxon>Streptophyta</taxon>
        <taxon>Embryophyta</taxon>
        <taxon>Tracheophyta</taxon>
        <taxon>Spermatophyta</taxon>
        <taxon>Magnoliopsida</taxon>
        <taxon>eudicotyledons</taxon>
        <taxon>Gunneridae</taxon>
        <taxon>Pentapetalae</taxon>
        <taxon>rosids</taxon>
        <taxon>fabids</taxon>
        <taxon>Fabales</taxon>
        <taxon>Fabaceae</taxon>
        <taxon>Papilionoideae</taxon>
        <taxon>50 kb inversion clade</taxon>
        <taxon>NPAAA clade</taxon>
        <taxon>indigoferoid/millettioid clade</taxon>
        <taxon>Phaseoleae</taxon>
        <taxon>Psophocarpus</taxon>
    </lineage>
</organism>
<proteinExistence type="predicted"/>
<dbReference type="Proteomes" id="UP001386955">
    <property type="component" value="Unassembled WGS sequence"/>
</dbReference>
<gene>
    <name evidence="1" type="ORF">VNO78_25637</name>
</gene>
<dbReference type="AlphaFoldDB" id="A0AAN9S682"/>
<protein>
    <submittedName>
        <fullName evidence="1">Uncharacterized protein</fullName>
    </submittedName>
</protein>
<accession>A0AAN9S682</accession>
<evidence type="ECO:0000313" key="1">
    <source>
        <dbReference type="EMBL" id="KAK7390334.1"/>
    </source>
</evidence>
<dbReference type="EMBL" id="JAYMYS010000006">
    <property type="protein sequence ID" value="KAK7390334.1"/>
    <property type="molecule type" value="Genomic_DNA"/>
</dbReference>
<keyword evidence="2" id="KW-1185">Reference proteome</keyword>
<sequence length="98" mass="11040">MWKIREKEWRTTTLTEGGTFSGFNGEGHGMKVAFGLVFVGKGCMGDMFGGFDGEGDESNIKIRVYSEGCVSGEERKKPYIAPGLLERKSFLYKFNEYF</sequence>